<evidence type="ECO:0000256" key="1">
    <source>
        <dbReference type="ARBA" id="ARBA00022723"/>
    </source>
</evidence>
<gene>
    <name evidence="11" type="ORF">SI7747_06008569</name>
</gene>
<dbReference type="PANTHER" id="PTHR47172:SF24">
    <property type="entry name" value="GATA ZINC FINGER DOMAIN-CONTAINING PROTEIN 14-RELATED"/>
    <property type="match status" value="1"/>
</dbReference>
<dbReference type="SUPFAM" id="SSF57716">
    <property type="entry name" value="Glucocorticoid receptor-like (DNA-binding domain)"/>
    <property type="match status" value="1"/>
</dbReference>
<dbReference type="GO" id="GO:0043565">
    <property type="term" value="F:sequence-specific DNA binding"/>
    <property type="evidence" value="ECO:0007669"/>
    <property type="project" value="InterPro"/>
</dbReference>
<dbReference type="SMART" id="SM00401">
    <property type="entry name" value="ZnF_GATA"/>
    <property type="match status" value="1"/>
</dbReference>
<evidence type="ECO:0000313" key="12">
    <source>
        <dbReference type="Proteomes" id="UP001189122"/>
    </source>
</evidence>
<organism evidence="11">
    <name type="scientific">Spirodela intermedia</name>
    <name type="common">Intermediate duckweed</name>
    <dbReference type="NCBI Taxonomy" id="51605"/>
    <lineage>
        <taxon>Eukaryota</taxon>
        <taxon>Viridiplantae</taxon>
        <taxon>Streptophyta</taxon>
        <taxon>Embryophyta</taxon>
        <taxon>Tracheophyta</taxon>
        <taxon>Spermatophyta</taxon>
        <taxon>Magnoliopsida</taxon>
        <taxon>Liliopsida</taxon>
        <taxon>Araceae</taxon>
        <taxon>Lemnoideae</taxon>
        <taxon>Spirodela</taxon>
    </lineage>
</organism>
<evidence type="ECO:0000259" key="10">
    <source>
        <dbReference type="PROSITE" id="PS50114"/>
    </source>
</evidence>
<evidence type="ECO:0000256" key="7">
    <source>
        <dbReference type="ARBA" id="ARBA00037539"/>
    </source>
</evidence>
<evidence type="ECO:0000313" key="11">
    <source>
        <dbReference type="EMBL" id="CAA2622531.1"/>
    </source>
</evidence>
<name>A0A7I8IW08_SPIIN</name>
<feature type="region of interest" description="Disordered" evidence="9">
    <location>
        <begin position="1"/>
        <end position="21"/>
    </location>
</feature>
<dbReference type="AlphaFoldDB" id="A0A7I8IW08"/>
<dbReference type="Gene3D" id="3.30.50.10">
    <property type="entry name" value="Erythroid Transcription Factor GATA-1, subunit A"/>
    <property type="match status" value="1"/>
</dbReference>
<dbReference type="InterPro" id="IPR000679">
    <property type="entry name" value="Znf_GATA"/>
</dbReference>
<feature type="region of interest" description="Disordered" evidence="9">
    <location>
        <begin position="35"/>
        <end position="55"/>
    </location>
</feature>
<evidence type="ECO:0000256" key="5">
    <source>
        <dbReference type="ARBA" id="ARBA00023163"/>
    </source>
</evidence>
<evidence type="ECO:0000256" key="8">
    <source>
        <dbReference type="PROSITE-ProRule" id="PRU00094"/>
    </source>
</evidence>
<evidence type="ECO:0000256" key="6">
    <source>
        <dbReference type="ARBA" id="ARBA00024019"/>
    </source>
</evidence>
<evidence type="ECO:0000256" key="2">
    <source>
        <dbReference type="ARBA" id="ARBA00022771"/>
    </source>
</evidence>
<dbReference type="EMBL" id="CACRZD030000006">
    <property type="protein sequence ID" value="CAA6662176.1"/>
    <property type="molecule type" value="Genomic_DNA"/>
</dbReference>
<dbReference type="PANTHER" id="PTHR47172">
    <property type="entry name" value="OS01G0976800 PROTEIN"/>
    <property type="match status" value="1"/>
</dbReference>
<evidence type="ECO:0000256" key="4">
    <source>
        <dbReference type="ARBA" id="ARBA00023015"/>
    </source>
</evidence>
<evidence type="ECO:0000256" key="9">
    <source>
        <dbReference type="SAM" id="MobiDB-lite"/>
    </source>
</evidence>
<dbReference type="EMBL" id="LR743593">
    <property type="protein sequence ID" value="CAA2622531.1"/>
    <property type="molecule type" value="Genomic_DNA"/>
</dbReference>
<accession>A0A7I8IW08</accession>
<keyword evidence="12" id="KW-1185">Reference proteome</keyword>
<feature type="domain" description="GATA-type" evidence="10">
    <location>
        <begin position="62"/>
        <end position="111"/>
    </location>
</feature>
<dbReference type="InterPro" id="IPR013088">
    <property type="entry name" value="Znf_NHR/GATA"/>
</dbReference>
<keyword evidence="4" id="KW-0805">Transcription regulation</keyword>
<keyword evidence="5" id="KW-0804">Transcription</keyword>
<evidence type="ECO:0000256" key="3">
    <source>
        <dbReference type="ARBA" id="ARBA00022833"/>
    </source>
</evidence>
<dbReference type="GO" id="GO:0008270">
    <property type="term" value="F:zinc ion binding"/>
    <property type="evidence" value="ECO:0007669"/>
    <property type="project" value="UniProtKB-KW"/>
</dbReference>
<dbReference type="GO" id="GO:0006355">
    <property type="term" value="P:regulation of DNA-templated transcription"/>
    <property type="evidence" value="ECO:0007669"/>
    <property type="project" value="InterPro"/>
</dbReference>
<keyword evidence="1" id="KW-0479">Metal-binding</keyword>
<protein>
    <recommendedName>
        <fullName evidence="10">GATA-type domain-containing protein</fullName>
    </recommendedName>
</protein>
<dbReference type="Proteomes" id="UP001189122">
    <property type="component" value="Unassembled WGS sequence"/>
</dbReference>
<keyword evidence="3" id="KW-0862">Zinc</keyword>
<comment type="similarity">
    <text evidence="6">Belongs to the type IV zinc-finger family. Class B subfamily.</text>
</comment>
<proteinExistence type="inferred from homology"/>
<dbReference type="CDD" id="cd00202">
    <property type="entry name" value="ZnF_GATA"/>
    <property type="match status" value="1"/>
</dbReference>
<comment type="function">
    <text evidence="7">Transcriptional regulator that specifically binds 5'-GATA-3' or 5'-GAT-3' motifs within gene promoters.</text>
</comment>
<keyword evidence="2 8" id="KW-0863">Zinc-finger</keyword>
<sequence length="119" mass="13150">MELDLFPGASSSPKKTQGPWRVEDLVSPLERPDVNMGVNLRLGPRSPPKDGETLIPRVPGHCDMCLTPESHTWRGGPNGPQTLCNACGLRYTREMKRVKLTLRPKPLNQAMQALLPSPN</sequence>
<dbReference type="Pfam" id="PF00320">
    <property type="entry name" value="GATA"/>
    <property type="match status" value="1"/>
</dbReference>
<dbReference type="PROSITE" id="PS50114">
    <property type="entry name" value="GATA_ZN_FINGER_2"/>
    <property type="match status" value="1"/>
</dbReference>
<reference evidence="11 12" key="1">
    <citation type="submission" date="2019-12" db="EMBL/GenBank/DDBJ databases">
        <authorList>
            <person name="Scholz U."/>
            <person name="Mascher M."/>
            <person name="Fiebig A."/>
        </authorList>
    </citation>
    <scope>NUCLEOTIDE SEQUENCE</scope>
</reference>